<evidence type="ECO:0000313" key="3">
    <source>
        <dbReference type="Proteomes" id="UP000319700"/>
    </source>
</evidence>
<organism evidence="2 3">
    <name type="scientific">Flavobacterium pectinovorum</name>
    <dbReference type="NCBI Taxonomy" id="29533"/>
    <lineage>
        <taxon>Bacteria</taxon>
        <taxon>Pseudomonadati</taxon>
        <taxon>Bacteroidota</taxon>
        <taxon>Flavobacteriia</taxon>
        <taxon>Flavobacteriales</taxon>
        <taxon>Flavobacteriaceae</taxon>
        <taxon>Flavobacterium</taxon>
    </lineage>
</organism>
<feature type="compositionally biased region" description="Polar residues" evidence="1">
    <location>
        <begin position="11"/>
        <end position="34"/>
    </location>
</feature>
<keyword evidence="2" id="KW-0378">Hydrolase</keyword>
<dbReference type="InterPro" id="IPR036514">
    <property type="entry name" value="SGNH_hydro_sf"/>
</dbReference>
<feature type="region of interest" description="Disordered" evidence="1">
    <location>
        <begin position="1"/>
        <end position="34"/>
    </location>
</feature>
<name>A0A502EVP6_9FLAO</name>
<dbReference type="Proteomes" id="UP000319700">
    <property type="component" value="Unassembled WGS sequence"/>
</dbReference>
<keyword evidence="3" id="KW-1185">Reference proteome</keyword>
<evidence type="ECO:0000313" key="2">
    <source>
        <dbReference type="EMBL" id="TPG42005.1"/>
    </source>
</evidence>
<gene>
    <name evidence="2" type="ORF">EAH81_06685</name>
</gene>
<reference evidence="2 3" key="1">
    <citation type="journal article" date="2019" name="Environ. Microbiol.">
        <title>Species interactions and distinct microbial communities in high Arctic permafrost affected cryosols are associated with the CH4 and CO2 gas fluxes.</title>
        <authorList>
            <person name="Altshuler I."/>
            <person name="Hamel J."/>
            <person name="Turney S."/>
            <person name="Magnuson E."/>
            <person name="Levesque R."/>
            <person name="Greer C."/>
            <person name="Whyte L.G."/>
        </authorList>
    </citation>
    <scope>NUCLEOTIDE SEQUENCE [LARGE SCALE GENOMIC DNA]</scope>
    <source>
        <strain evidence="2 3">42</strain>
    </source>
</reference>
<dbReference type="EMBL" id="RCZH01000004">
    <property type="protein sequence ID" value="TPG42005.1"/>
    <property type="molecule type" value="Genomic_DNA"/>
</dbReference>
<accession>A0A502EVP6</accession>
<dbReference type="OrthoDB" id="1295189at2"/>
<evidence type="ECO:0000256" key="1">
    <source>
        <dbReference type="SAM" id="MobiDB-lite"/>
    </source>
</evidence>
<dbReference type="SUPFAM" id="SSF52266">
    <property type="entry name" value="SGNH hydrolase"/>
    <property type="match status" value="1"/>
</dbReference>
<protein>
    <submittedName>
        <fullName evidence="2">SGNH/GDSL hydrolase family protein</fullName>
    </submittedName>
</protein>
<dbReference type="Gene3D" id="3.40.50.1110">
    <property type="entry name" value="SGNH hydrolase"/>
    <property type="match status" value="1"/>
</dbReference>
<dbReference type="AlphaFoldDB" id="A0A502EVP6"/>
<sequence>MTKKKYGVRTVNGNQPDPETGNVNVSSGGSQDLEQTLANGNTVGEGYNIQLHGSNNTSSIQNDGIFFFDYGTGNSSIVNAKYYKSELTQDVSGTLYNTRNFSKYNGNELVYREFNTSDPALSYTLNITLAKNGLPLGNNNVNIEWPVLPDGNYTVATKDQLVAHTLQETVTAGNTITNGTTIVNRYGENDKVEIGFSSLQVHGENDRLVQLDARALLFQKGGQRAVIYGEGGNGTYFLQTKDNGNYDLATTKDFQILVENCRVIRDTSIEIDNTTTGETTDFNPSGILSTTSDGKYLQHKVAGIYSGDFNTGIGNNLRFNNRTASGFANYDFPENKPAGTYKIATTDDLLDATDSTKGLVSLNGDLGGTADAPTVPALSGKQATLVSGTNIKTINGTSLLGSGNLSVGNSLKSFSIFDDNFEDGTASLTLSDGWSVGSDGIAISSSGGWGNSALLNKYTTIDQVSSRALVQIINTASVFSLIRKPTTLNQFGTVAQVDCSTSMLKIYASWDGSTTIPTVAKSISIPFSIVANRKYLLELKKNKAFTTFTFTDTTNLNNTISLTYNQETETISGIGRQWGAPGVMFNSGNIKLKRFTYSSEFPNAPKVLVTGHSFVEGYALYAEGDSGKTYSNLLFNSLNGDVAIAGRGGEDISTINTRNDIDFFSPTYHLVDIGSNDTVYATWLAGIQTYISKIQASGAIPVLATIVPRSDRQTFINQANDWIRLGAYNYVDFAKAVTVSNDGLTQDVSLFWTDSVHPNIAGNAKMFQQLKIDAPYLWDGYTKPQIAVVNLDITEVSKIASFTVSLTDSGKLYVINSSSAVVVTFPTGITAGKWWEFISIGTGAVSFVAGSNATLISPDNRLKLRAQYSQARILARALNQGALGGDIIL</sequence>
<comment type="caution">
    <text evidence="2">The sequence shown here is derived from an EMBL/GenBank/DDBJ whole genome shotgun (WGS) entry which is preliminary data.</text>
</comment>
<proteinExistence type="predicted"/>
<dbReference type="RefSeq" id="WP_140505104.1">
    <property type="nucleotide sequence ID" value="NZ_RCZH01000004.1"/>
</dbReference>
<dbReference type="GO" id="GO:0016788">
    <property type="term" value="F:hydrolase activity, acting on ester bonds"/>
    <property type="evidence" value="ECO:0007669"/>
    <property type="project" value="UniProtKB-ARBA"/>
</dbReference>
<dbReference type="CDD" id="cd00229">
    <property type="entry name" value="SGNH_hydrolase"/>
    <property type="match status" value="1"/>
</dbReference>